<dbReference type="InterPro" id="IPR007842">
    <property type="entry name" value="HEPN_dom"/>
</dbReference>
<accession>A0A7C1P642</accession>
<protein>
    <submittedName>
        <fullName evidence="2">HEPN domain-containing protein</fullName>
    </submittedName>
</protein>
<evidence type="ECO:0000313" key="3">
    <source>
        <dbReference type="EMBL" id="HHP05303.1"/>
    </source>
</evidence>
<dbReference type="AlphaFoldDB" id="A0A7C1P642"/>
<dbReference type="SUPFAM" id="SSF81593">
    <property type="entry name" value="Nucleotidyltransferase substrate binding subunit/domain"/>
    <property type="match status" value="1"/>
</dbReference>
<name>A0A7C1P642_THEPE</name>
<gene>
    <name evidence="3" type="ORF">ENM88_06135</name>
    <name evidence="2" type="ORF">ENP77_00815</name>
</gene>
<feature type="domain" description="HEPN" evidence="1">
    <location>
        <begin position="10"/>
        <end position="132"/>
    </location>
</feature>
<comment type="caution">
    <text evidence="2">The sequence shown here is derived from an EMBL/GenBank/DDBJ whole genome shotgun (WGS) entry which is preliminary data.</text>
</comment>
<evidence type="ECO:0000259" key="1">
    <source>
        <dbReference type="Pfam" id="PF05168"/>
    </source>
</evidence>
<organism evidence="2">
    <name type="scientific">Thermofilum pendens</name>
    <dbReference type="NCBI Taxonomy" id="2269"/>
    <lineage>
        <taxon>Archaea</taxon>
        <taxon>Thermoproteota</taxon>
        <taxon>Thermoprotei</taxon>
        <taxon>Thermofilales</taxon>
        <taxon>Thermofilaceae</taxon>
        <taxon>Thermofilum</taxon>
    </lineage>
</organism>
<evidence type="ECO:0000313" key="2">
    <source>
        <dbReference type="EMBL" id="HEB48328.1"/>
    </source>
</evidence>
<dbReference type="EMBL" id="DSKP01000029">
    <property type="protein sequence ID" value="HEB48328.1"/>
    <property type="molecule type" value="Genomic_DNA"/>
</dbReference>
<dbReference type="Gene3D" id="1.20.120.330">
    <property type="entry name" value="Nucleotidyltransferases domain 2"/>
    <property type="match status" value="1"/>
</dbReference>
<proteinExistence type="predicted"/>
<sequence>MSVDPVGEARYRYRLAASHLARAERLLALGDWAGVVHFAQLAVENFAKAVIALYEVPTWSHDPSNQLLGLLTRIPQSLGEEVRELALIAREVAPEHGRSTYGEPGGGLTPDDVYTEAHARDLAAKARRAREITVKVFRVFNIAAD</sequence>
<dbReference type="Pfam" id="PF05168">
    <property type="entry name" value="HEPN"/>
    <property type="match status" value="1"/>
</dbReference>
<reference evidence="2" key="1">
    <citation type="journal article" date="2020" name="mSystems">
        <title>Genome- and Community-Level Interaction Insights into Carbon Utilization and Element Cycling Functions of Hydrothermarchaeota in Hydrothermal Sediment.</title>
        <authorList>
            <person name="Zhou Z."/>
            <person name="Liu Y."/>
            <person name="Xu W."/>
            <person name="Pan J."/>
            <person name="Luo Z.H."/>
            <person name="Li M."/>
        </authorList>
    </citation>
    <scope>NUCLEOTIDE SEQUENCE [LARGE SCALE GENOMIC DNA]</scope>
    <source>
        <strain evidence="3">SpSt-1125</strain>
        <strain evidence="2">SpSt-25</strain>
    </source>
</reference>
<dbReference type="EMBL" id="DRZM01000176">
    <property type="protein sequence ID" value="HHP05303.1"/>
    <property type="molecule type" value="Genomic_DNA"/>
</dbReference>